<dbReference type="AlphaFoldDB" id="A0A4Z2I6W5"/>
<name>A0A4Z2I6W5_9TELE</name>
<accession>A0A4Z2I6W5</accession>
<feature type="compositionally biased region" description="Polar residues" evidence="1">
    <location>
        <begin position="32"/>
        <end position="49"/>
    </location>
</feature>
<evidence type="ECO:0000313" key="2">
    <source>
        <dbReference type="EMBL" id="TNN73064.1"/>
    </source>
</evidence>
<dbReference type="EMBL" id="SRLO01000129">
    <property type="protein sequence ID" value="TNN73064.1"/>
    <property type="molecule type" value="Genomic_DNA"/>
</dbReference>
<comment type="caution">
    <text evidence="2">The sequence shown here is derived from an EMBL/GenBank/DDBJ whole genome shotgun (WGS) entry which is preliminary data.</text>
</comment>
<reference evidence="2 3" key="1">
    <citation type="submission" date="2019-03" db="EMBL/GenBank/DDBJ databases">
        <title>First draft genome of Liparis tanakae, snailfish: a comprehensive survey of snailfish specific genes.</title>
        <authorList>
            <person name="Kim W."/>
            <person name="Song I."/>
            <person name="Jeong J.-H."/>
            <person name="Kim D."/>
            <person name="Kim S."/>
            <person name="Ryu S."/>
            <person name="Song J.Y."/>
            <person name="Lee S.K."/>
        </authorList>
    </citation>
    <scope>NUCLEOTIDE SEQUENCE [LARGE SCALE GENOMIC DNA]</scope>
    <source>
        <tissue evidence="2">Muscle</tissue>
    </source>
</reference>
<organism evidence="2 3">
    <name type="scientific">Liparis tanakae</name>
    <name type="common">Tanaka's snailfish</name>
    <dbReference type="NCBI Taxonomy" id="230148"/>
    <lineage>
        <taxon>Eukaryota</taxon>
        <taxon>Metazoa</taxon>
        <taxon>Chordata</taxon>
        <taxon>Craniata</taxon>
        <taxon>Vertebrata</taxon>
        <taxon>Euteleostomi</taxon>
        <taxon>Actinopterygii</taxon>
        <taxon>Neopterygii</taxon>
        <taxon>Teleostei</taxon>
        <taxon>Neoteleostei</taxon>
        <taxon>Acanthomorphata</taxon>
        <taxon>Eupercaria</taxon>
        <taxon>Perciformes</taxon>
        <taxon>Cottioidei</taxon>
        <taxon>Cottales</taxon>
        <taxon>Liparidae</taxon>
        <taxon>Liparis</taxon>
    </lineage>
</organism>
<keyword evidence="3" id="KW-1185">Reference proteome</keyword>
<proteinExistence type="predicted"/>
<sequence length="234" mass="26616">MFNVRHQVSRLKLHDEDVSYPVDPYIPPPPTRLSSSGRLHNKRSGTSNTRARHAMCHSAVTRGASLQRDGQRDDCFPAVLAFEESDKLREAKCNRALVATEERMEKEKESREQVNVKLQAVAEHKYWKQLLLSRGNEEDHLPAPLEIANEVICMYGNAMELTCDLFNRAYVQAEADVPQNNVCTSSCEKLWRKNSFVTDLQHLLGLRRTLCVSRTGLRSAKKSSHSFKPPSLEI</sequence>
<dbReference type="Proteomes" id="UP000314294">
    <property type="component" value="Unassembled WGS sequence"/>
</dbReference>
<feature type="region of interest" description="Disordered" evidence="1">
    <location>
        <begin position="28"/>
        <end position="52"/>
    </location>
</feature>
<gene>
    <name evidence="2" type="ORF">EYF80_016734</name>
</gene>
<evidence type="ECO:0000313" key="3">
    <source>
        <dbReference type="Proteomes" id="UP000314294"/>
    </source>
</evidence>
<evidence type="ECO:0000256" key="1">
    <source>
        <dbReference type="SAM" id="MobiDB-lite"/>
    </source>
</evidence>
<protein>
    <submittedName>
        <fullName evidence="2">Uncharacterized protein</fullName>
    </submittedName>
</protein>